<dbReference type="EMBL" id="OX451738">
    <property type="protein sequence ID" value="CAI8605457.1"/>
    <property type="molecule type" value="Genomic_DNA"/>
</dbReference>
<evidence type="ECO:0000313" key="1">
    <source>
        <dbReference type="EMBL" id="CAI8605457.1"/>
    </source>
</evidence>
<sequence>MERDFLSLCSNQEINNEPFKDSGFINVSAVKWPYFNKVSTHPYSMHFNGSEEDKAKMASGFIEKSFKHDGQGGIHFSMNPYPVQHDVHRPHDAEMFSVSNQAAGHPFLKNHFSPVGLVLLLVWLNHV</sequence>
<organism evidence="1 2">
    <name type="scientific">Vicia faba</name>
    <name type="common">Broad bean</name>
    <name type="synonym">Faba vulgaris</name>
    <dbReference type="NCBI Taxonomy" id="3906"/>
    <lineage>
        <taxon>Eukaryota</taxon>
        <taxon>Viridiplantae</taxon>
        <taxon>Streptophyta</taxon>
        <taxon>Embryophyta</taxon>
        <taxon>Tracheophyta</taxon>
        <taxon>Spermatophyta</taxon>
        <taxon>Magnoliopsida</taxon>
        <taxon>eudicotyledons</taxon>
        <taxon>Gunneridae</taxon>
        <taxon>Pentapetalae</taxon>
        <taxon>rosids</taxon>
        <taxon>fabids</taxon>
        <taxon>Fabales</taxon>
        <taxon>Fabaceae</taxon>
        <taxon>Papilionoideae</taxon>
        <taxon>50 kb inversion clade</taxon>
        <taxon>NPAAA clade</taxon>
        <taxon>Hologalegina</taxon>
        <taxon>IRL clade</taxon>
        <taxon>Fabeae</taxon>
        <taxon>Vicia</taxon>
    </lineage>
</organism>
<evidence type="ECO:0000313" key="2">
    <source>
        <dbReference type="Proteomes" id="UP001157006"/>
    </source>
</evidence>
<protein>
    <submittedName>
        <fullName evidence="1">Uncharacterized protein</fullName>
    </submittedName>
</protein>
<dbReference type="Proteomes" id="UP001157006">
    <property type="component" value="Chromosome 3"/>
</dbReference>
<keyword evidence="2" id="KW-1185">Reference proteome</keyword>
<dbReference type="AlphaFoldDB" id="A0AAV1A876"/>
<name>A0AAV1A876_VICFA</name>
<reference evidence="1 2" key="1">
    <citation type="submission" date="2023-01" db="EMBL/GenBank/DDBJ databases">
        <authorList>
            <person name="Kreplak J."/>
        </authorList>
    </citation>
    <scope>NUCLEOTIDE SEQUENCE [LARGE SCALE GENOMIC DNA]</scope>
</reference>
<gene>
    <name evidence="1" type="ORF">VFH_III184320</name>
</gene>
<accession>A0AAV1A876</accession>
<proteinExistence type="predicted"/>